<gene>
    <name evidence="2" type="ORF">MELLADRAFT_70051</name>
</gene>
<evidence type="ECO:0000313" key="3">
    <source>
        <dbReference type="Proteomes" id="UP000001072"/>
    </source>
</evidence>
<feature type="compositionally biased region" description="Basic residues" evidence="1">
    <location>
        <begin position="98"/>
        <end position="111"/>
    </location>
</feature>
<dbReference type="HOGENOM" id="CLU_1315656_0_0_1"/>
<dbReference type="AlphaFoldDB" id="F4SDC5"/>
<feature type="region of interest" description="Disordered" evidence="1">
    <location>
        <begin position="94"/>
        <end position="116"/>
    </location>
</feature>
<organism evidence="3">
    <name type="scientific">Melampsora larici-populina (strain 98AG31 / pathotype 3-4-7)</name>
    <name type="common">Poplar leaf rust fungus</name>
    <dbReference type="NCBI Taxonomy" id="747676"/>
    <lineage>
        <taxon>Eukaryota</taxon>
        <taxon>Fungi</taxon>
        <taxon>Dikarya</taxon>
        <taxon>Basidiomycota</taxon>
        <taxon>Pucciniomycotina</taxon>
        <taxon>Pucciniomycetes</taxon>
        <taxon>Pucciniales</taxon>
        <taxon>Melampsoraceae</taxon>
        <taxon>Melampsora</taxon>
    </lineage>
</organism>
<evidence type="ECO:0000313" key="2">
    <source>
        <dbReference type="EMBL" id="EGF97352.1"/>
    </source>
</evidence>
<dbReference type="Proteomes" id="UP000001072">
    <property type="component" value="Unassembled WGS sequence"/>
</dbReference>
<dbReference type="RefSeq" id="XP_007419379.1">
    <property type="nucleotide sequence ID" value="XM_007419317.1"/>
</dbReference>
<evidence type="ECO:0000256" key="1">
    <source>
        <dbReference type="SAM" id="MobiDB-lite"/>
    </source>
</evidence>
<accession>F4SDC5</accession>
<protein>
    <submittedName>
        <fullName evidence="2">Uncharacterized protein</fullName>
    </submittedName>
</protein>
<name>F4SDC5_MELLP</name>
<dbReference type="KEGG" id="mlr:MELLADRAFT_70051"/>
<dbReference type="GeneID" id="18931404"/>
<sequence>MLSTGRLLPMGVDEISQTATWTHCLAHCHLRRETIDFARSQLKGLEAHYQREQQSAHIQNVQPHLKGTKSCEVYGARPQQFIYPGYFTKRRHDEFRQRRNSKRMHRMRKQREKRESICENAKKTEFEVLSALKVSQLKRQKEVTERQAAYVSQVVQKDDEGMKAEFEIEIRSSQDSEEMRYWAQERKGIAPFLMVVYLMSCRLLRALLP</sequence>
<dbReference type="EMBL" id="GL883247">
    <property type="protein sequence ID" value="EGF97352.1"/>
    <property type="molecule type" value="Genomic_DNA"/>
</dbReference>
<dbReference type="VEuPathDB" id="FungiDB:MELLADRAFT_70051"/>
<keyword evidence="3" id="KW-1185">Reference proteome</keyword>
<dbReference type="OrthoDB" id="2512979at2759"/>
<proteinExistence type="predicted"/>
<reference evidence="3" key="1">
    <citation type="journal article" date="2011" name="Proc. Natl. Acad. Sci. U.S.A.">
        <title>Obligate biotrophy features unraveled by the genomic analysis of rust fungi.</title>
        <authorList>
            <person name="Duplessis S."/>
            <person name="Cuomo C.A."/>
            <person name="Lin Y.-C."/>
            <person name="Aerts A."/>
            <person name="Tisserant E."/>
            <person name="Veneault-Fourrey C."/>
            <person name="Joly D.L."/>
            <person name="Hacquard S."/>
            <person name="Amselem J."/>
            <person name="Cantarel B.L."/>
            <person name="Chiu R."/>
            <person name="Coutinho P.M."/>
            <person name="Feau N."/>
            <person name="Field M."/>
            <person name="Frey P."/>
            <person name="Gelhaye E."/>
            <person name="Goldberg J."/>
            <person name="Grabherr M.G."/>
            <person name="Kodira C.D."/>
            <person name="Kohler A."/>
            <person name="Kuees U."/>
            <person name="Lindquist E.A."/>
            <person name="Lucas S.M."/>
            <person name="Mago R."/>
            <person name="Mauceli E."/>
            <person name="Morin E."/>
            <person name="Murat C."/>
            <person name="Pangilinan J.L."/>
            <person name="Park R."/>
            <person name="Pearson M."/>
            <person name="Quesneville H."/>
            <person name="Rouhier N."/>
            <person name="Sakthikumar S."/>
            <person name="Salamov A.A."/>
            <person name="Schmutz J."/>
            <person name="Selles B."/>
            <person name="Shapiro H."/>
            <person name="Tanguay P."/>
            <person name="Tuskan G.A."/>
            <person name="Henrissat B."/>
            <person name="Van de Peer Y."/>
            <person name="Rouze P."/>
            <person name="Ellis J.G."/>
            <person name="Dodds P.N."/>
            <person name="Schein J.E."/>
            <person name="Zhong S."/>
            <person name="Hamelin R.C."/>
            <person name="Grigoriev I.V."/>
            <person name="Szabo L.J."/>
            <person name="Martin F."/>
        </authorList>
    </citation>
    <scope>NUCLEOTIDE SEQUENCE [LARGE SCALE GENOMIC DNA]</scope>
    <source>
        <strain evidence="3">98AG31 / pathotype 3-4-7</strain>
    </source>
</reference>
<dbReference type="InParanoid" id="F4SDC5"/>